<dbReference type="InterPro" id="IPR001810">
    <property type="entry name" value="F-box_dom"/>
</dbReference>
<keyword evidence="4" id="KW-1185">Reference proteome</keyword>
<feature type="compositionally biased region" description="Basic residues" evidence="1">
    <location>
        <begin position="1"/>
        <end position="10"/>
    </location>
</feature>
<dbReference type="Proteomes" id="UP001342314">
    <property type="component" value="Unassembled WGS sequence"/>
</dbReference>
<feature type="compositionally biased region" description="Basic residues" evidence="1">
    <location>
        <begin position="45"/>
        <end position="54"/>
    </location>
</feature>
<dbReference type="InterPro" id="IPR036047">
    <property type="entry name" value="F-box-like_dom_sf"/>
</dbReference>
<dbReference type="EMBL" id="BQKY01000004">
    <property type="protein sequence ID" value="GJN89295.1"/>
    <property type="molecule type" value="Genomic_DNA"/>
</dbReference>
<evidence type="ECO:0000256" key="1">
    <source>
        <dbReference type="SAM" id="MobiDB-lite"/>
    </source>
</evidence>
<proteinExistence type="predicted"/>
<dbReference type="SUPFAM" id="SSF81383">
    <property type="entry name" value="F-box domain"/>
    <property type="match status" value="1"/>
</dbReference>
<evidence type="ECO:0000313" key="3">
    <source>
        <dbReference type="EMBL" id="GJN89295.1"/>
    </source>
</evidence>
<name>A0AAV5GIJ5_9BASI</name>
<comment type="caution">
    <text evidence="3">The sequence shown here is derived from an EMBL/GenBank/DDBJ whole genome shotgun (WGS) entry which is preliminary data.</text>
</comment>
<gene>
    <name evidence="3" type="ORF">Rhopal_002275-T1</name>
</gene>
<reference evidence="3 4" key="1">
    <citation type="submission" date="2021-12" db="EMBL/GenBank/DDBJ databases">
        <title>High titer production of polyol ester of fatty acids by Rhodotorula paludigena BS15 towards product separation-free biomass refinery.</title>
        <authorList>
            <person name="Mano J."/>
            <person name="Ono H."/>
            <person name="Tanaka T."/>
            <person name="Naito K."/>
            <person name="Sushida H."/>
            <person name="Ike M."/>
            <person name="Tokuyasu K."/>
            <person name="Kitaoka M."/>
        </authorList>
    </citation>
    <scope>NUCLEOTIDE SEQUENCE [LARGE SCALE GENOMIC DNA]</scope>
    <source>
        <strain evidence="3 4">BS15</strain>
    </source>
</reference>
<accession>A0AAV5GIJ5</accession>
<dbReference type="AlphaFoldDB" id="A0AAV5GIJ5"/>
<organism evidence="3 4">
    <name type="scientific">Rhodotorula paludigena</name>
    <dbReference type="NCBI Taxonomy" id="86838"/>
    <lineage>
        <taxon>Eukaryota</taxon>
        <taxon>Fungi</taxon>
        <taxon>Dikarya</taxon>
        <taxon>Basidiomycota</taxon>
        <taxon>Pucciniomycotina</taxon>
        <taxon>Microbotryomycetes</taxon>
        <taxon>Sporidiobolales</taxon>
        <taxon>Sporidiobolaceae</taxon>
        <taxon>Rhodotorula</taxon>
    </lineage>
</organism>
<protein>
    <recommendedName>
        <fullName evidence="2">F-box domain-containing protein</fullName>
    </recommendedName>
</protein>
<sequence length="557" mass="62032">MTPSLRKRTVGKGSQASTKRAPKRSKASVTPTDGETDAGSMKAPPTKKSRKGGKVKAAPAGQDLFSSLPIDLLYQVCRDLEPGELLAISQVNRAVHRTLASKAAEPLWVAVRKMAKLPDLKIETSEIQYAFLVQGWACQVCGGSKYRTQAEHTLRIRACNKCLKANYYWLPDVLKQSQLLFSLDPHPLYFQRNVEGFQTKENLLNAAVLDHIRARKEFKQQVSTDNERLVSAQTRLVDNACEADRQKMAARRAALAKKVKALGYEECDVDAVKRQRLATEHHMAQLQRQQQLRPLYHQLLASASHSDRIAFPFFRDWLELLSVKSLWEPLYARVDPSGWHSFTSAILADVRTSILLDKVFWADKLARTMQNESPPLAPAIVNAITQESSAFVDPDDERKGLAPLHAQLSSTELDSVLERATALLECTRWPCSLKLPYRGMLEHLKTHSGNLDAEPETCQLASTSFVQLVRDMLKHAGMDDATTHDRLFALGSVFKVKTKAGIAIDGLDWRTILQNQVTQVARPAYWAPWMTGAVDHSAFHSVTCTDPGADCDGGPES</sequence>
<feature type="region of interest" description="Disordered" evidence="1">
    <location>
        <begin position="1"/>
        <end position="56"/>
    </location>
</feature>
<dbReference type="PROSITE" id="PS50181">
    <property type="entry name" value="FBOX"/>
    <property type="match status" value="1"/>
</dbReference>
<evidence type="ECO:0000313" key="4">
    <source>
        <dbReference type="Proteomes" id="UP001342314"/>
    </source>
</evidence>
<feature type="domain" description="F-box" evidence="2">
    <location>
        <begin position="62"/>
        <end position="111"/>
    </location>
</feature>
<evidence type="ECO:0000259" key="2">
    <source>
        <dbReference type="PROSITE" id="PS50181"/>
    </source>
</evidence>